<dbReference type="PANTHER" id="PTHR46829">
    <property type="entry name" value="STERILE ALPHA MOTIF DOMAIN-CONTAINING PROTEIN 15"/>
    <property type="match status" value="1"/>
</dbReference>
<dbReference type="Pfam" id="PF00536">
    <property type="entry name" value="SAM_1"/>
    <property type="match status" value="1"/>
</dbReference>
<dbReference type="PANTHER" id="PTHR46829:SF1">
    <property type="entry name" value="STERILE ALPHA MOTIF DOMAIN-CONTAINING PROTEIN 15"/>
    <property type="match status" value="1"/>
</dbReference>
<proteinExistence type="predicted"/>
<dbReference type="EMBL" id="CADEBC010000497">
    <property type="protein sequence ID" value="CAB3238118.1"/>
    <property type="molecule type" value="Genomic_DNA"/>
</dbReference>
<dbReference type="Proteomes" id="UP000494106">
    <property type="component" value="Unassembled WGS sequence"/>
</dbReference>
<dbReference type="SMART" id="SM00454">
    <property type="entry name" value="SAM"/>
    <property type="match status" value="1"/>
</dbReference>
<dbReference type="InterPro" id="IPR013761">
    <property type="entry name" value="SAM/pointed_sf"/>
</dbReference>
<keyword evidence="3" id="KW-1185">Reference proteome</keyword>
<name>A0A8S0ZWU8_ARCPL</name>
<comment type="caution">
    <text evidence="2">The sequence shown here is derived from an EMBL/GenBank/DDBJ whole genome shotgun (WGS) entry which is preliminary data.</text>
</comment>
<evidence type="ECO:0000313" key="3">
    <source>
        <dbReference type="Proteomes" id="UP000494106"/>
    </source>
</evidence>
<gene>
    <name evidence="2" type="ORF">APLA_LOCUS7305</name>
</gene>
<protein>
    <recommendedName>
        <fullName evidence="1">SAM domain-containing protein</fullName>
    </recommendedName>
</protein>
<dbReference type="AlphaFoldDB" id="A0A8S0ZWU8"/>
<sequence length="371" mass="43325">MDGDEEPEEKPKAQVVVETPIKLKKPIEVKFPKRVPSVVIPKRVPVYITPDKTTCVECPCFPKESPYMKPPKIRECQLSPLTLYEYAAFVVDSLPLPEAFKWSEADVAKWMEDVVGLPQYTDCIFNNRINGRRLLLLEDMKLLSMDVQIFEHMKIIVTAIHKLYSTEFVKFCRSIGLPPRKPLTHCTWFKSRTGPSWGIRKNWTRCDILRWMKILDPEPVRRDHWELVWYQKPDFPKTMFARIPPAAPREKIPHYTSPPPSPPCPEYKIPRKYIIDPLSGERQYIWAEPIVTITSKKRQAQDDIELFKRELGLEEHQTPTKRVPTPEKSKKKVWTAKDSRLVPKKICLEGLTGKDLILTRRLMPKPKFMKG</sequence>
<accession>A0A8S0ZWU8</accession>
<evidence type="ECO:0000313" key="2">
    <source>
        <dbReference type="EMBL" id="CAB3238118.1"/>
    </source>
</evidence>
<dbReference type="SUPFAM" id="SSF47769">
    <property type="entry name" value="SAM/Pointed domain"/>
    <property type="match status" value="1"/>
</dbReference>
<dbReference type="Gene3D" id="1.10.150.50">
    <property type="entry name" value="Transcription Factor, Ets-1"/>
    <property type="match status" value="1"/>
</dbReference>
<organism evidence="2 3">
    <name type="scientific">Arctia plantaginis</name>
    <name type="common">Wood tiger moth</name>
    <name type="synonym">Phalaena plantaginis</name>
    <dbReference type="NCBI Taxonomy" id="874455"/>
    <lineage>
        <taxon>Eukaryota</taxon>
        <taxon>Metazoa</taxon>
        <taxon>Ecdysozoa</taxon>
        <taxon>Arthropoda</taxon>
        <taxon>Hexapoda</taxon>
        <taxon>Insecta</taxon>
        <taxon>Pterygota</taxon>
        <taxon>Neoptera</taxon>
        <taxon>Endopterygota</taxon>
        <taxon>Lepidoptera</taxon>
        <taxon>Glossata</taxon>
        <taxon>Ditrysia</taxon>
        <taxon>Noctuoidea</taxon>
        <taxon>Erebidae</taxon>
        <taxon>Arctiinae</taxon>
        <taxon>Arctia</taxon>
    </lineage>
</organism>
<feature type="domain" description="SAM" evidence="1">
    <location>
        <begin position="102"/>
        <end position="166"/>
    </location>
</feature>
<reference evidence="2 3" key="1">
    <citation type="submission" date="2020-04" db="EMBL/GenBank/DDBJ databases">
        <authorList>
            <person name="Wallbank WR R."/>
            <person name="Pardo Diaz C."/>
            <person name="Kozak K."/>
            <person name="Martin S."/>
            <person name="Jiggins C."/>
            <person name="Moest M."/>
            <person name="Warren A I."/>
            <person name="Byers J.R.P. K."/>
            <person name="Montejo-Kovacevich G."/>
            <person name="Yen C E."/>
        </authorList>
    </citation>
    <scope>NUCLEOTIDE SEQUENCE [LARGE SCALE GENOMIC DNA]</scope>
</reference>
<dbReference type="InterPro" id="IPR001660">
    <property type="entry name" value="SAM"/>
</dbReference>
<evidence type="ECO:0000259" key="1">
    <source>
        <dbReference type="PROSITE" id="PS50105"/>
    </source>
</evidence>
<dbReference type="PROSITE" id="PS50105">
    <property type="entry name" value="SAM_DOMAIN"/>
    <property type="match status" value="1"/>
</dbReference>
<dbReference type="OrthoDB" id="6133291at2759"/>